<comment type="caution">
    <text evidence="2">The sequence shown here is derived from an EMBL/GenBank/DDBJ whole genome shotgun (WGS) entry which is preliminary data.</text>
</comment>
<accession>A0A9W7DYK4</accession>
<gene>
    <name evidence="2" type="ORF">TL16_g02693</name>
</gene>
<evidence type="ECO:0000256" key="1">
    <source>
        <dbReference type="SAM" id="MobiDB-lite"/>
    </source>
</evidence>
<feature type="region of interest" description="Disordered" evidence="1">
    <location>
        <begin position="27"/>
        <end position="70"/>
    </location>
</feature>
<dbReference type="Proteomes" id="UP001162640">
    <property type="component" value="Unassembled WGS sequence"/>
</dbReference>
<dbReference type="EMBL" id="BLQM01000067">
    <property type="protein sequence ID" value="GMH58820.1"/>
    <property type="molecule type" value="Genomic_DNA"/>
</dbReference>
<reference evidence="3" key="1">
    <citation type="journal article" date="2023" name="Commun. Biol.">
        <title>Genome analysis of Parmales, the sister group of diatoms, reveals the evolutionary specialization of diatoms from phago-mixotrophs to photoautotrophs.</title>
        <authorList>
            <person name="Ban H."/>
            <person name="Sato S."/>
            <person name="Yoshikawa S."/>
            <person name="Yamada K."/>
            <person name="Nakamura Y."/>
            <person name="Ichinomiya M."/>
            <person name="Sato N."/>
            <person name="Blanc-Mathieu R."/>
            <person name="Endo H."/>
            <person name="Kuwata A."/>
            <person name="Ogata H."/>
        </authorList>
    </citation>
    <scope>NUCLEOTIDE SEQUENCE [LARGE SCALE GENOMIC DNA]</scope>
</reference>
<organism evidence="2 3">
    <name type="scientific">Triparma laevis f. inornata</name>
    <dbReference type="NCBI Taxonomy" id="1714386"/>
    <lineage>
        <taxon>Eukaryota</taxon>
        <taxon>Sar</taxon>
        <taxon>Stramenopiles</taxon>
        <taxon>Ochrophyta</taxon>
        <taxon>Bolidophyceae</taxon>
        <taxon>Parmales</taxon>
        <taxon>Triparmaceae</taxon>
        <taxon>Triparma</taxon>
    </lineage>
</organism>
<evidence type="ECO:0000313" key="2">
    <source>
        <dbReference type="EMBL" id="GMH58820.1"/>
    </source>
</evidence>
<feature type="compositionally biased region" description="Basic and acidic residues" evidence="1">
    <location>
        <begin position="45"/>
        <end position="63"/>
    </location>
</feature>
<proteinExistence type="predicted"/>
<name>A0A9W7DYK4_9STRA</name>
<feature type="compositionally biased region" description="Acidic residues" evidence="1">
    <location>
        <begin position="27"/>
        <end position="44"/>
    </location>
</feature>
<protein>
    <submittedName>
        <fullName evidence="2">Uncharacterized protein</fullName>
    </submittedName>
</protein>
<dbReference type="AlphaFoldDB" id="A0A9W7DYK4"/>
<sequence length="105" mass="11577">MWQDANRTALYAANAVWWDAGGYNGNTDEEAMMGDDESATDIEDSQVRHREDEAQRGAKRRADNTGSSWSPLLSSLLDSNSLSLILMRLTTLVLAFLDCAPDTHA</sequence>
<evidence type="ECO:0000313" key="3">
    <source>
        <dbReference type="Proteomes" id="UP001162640"/>
    </source>
</evidence>